<sequence>MSRRAQRIAREEALAIEAQNRRKQRALDMMNVQSLDDEKMDSSSPLGCSMEDFKRPKLRQCPFGLQEMHFVRRLGGGLDGYNWKIQVPKGGQTYVLKLFWDTEPWYPHYFAAQRECQNAALFQQIKAAILDAAGAGSGKGPILLNPEPESRKDAIANLLAFSTEARQRNSSNAAPNLVAIGEMPRMRQCYGWLKFTGDDLYRHWGPWSVCGRMNPPPICIEKIKRSIDDEKLYTAVVYEFIEEADNDHGAMQPVLDFLWLVGFSFADSPLAVNWKDGVLIDGSEVAGPRSYGWHKWNYGKRTPESVLME</sequence>
<accession>A0A179F8B2</accession>
<dbReference type="AlphaFoldDB" id="A0A179F8B2"/>
<dbReference type="Proteomes" id="UP000078397">
    <property type="component" value="Unassembled WGS sequence"/>
</dbReference>
<comment type="caution">
    <text evidence="1">The sequence shown here is derived from an EMBL/GenBank/DDBJ whole genome shotgun (WGS) entry which is preliminary data.</text>
</comment>
<gene>
    <name evidence="1" type="ORF">VFPPC_09339</name>
</gene>
<keyword evidence="2" id="KW-1185">Reference proteome</keyword>
<dbReference type="OrthoDB" id="4937615at2759"/>
<name>A0A179F8B2_METCM</name>
<evidence type="ECO:0000313" key="2">
    <source>
        <dbReference type="Proteomes" id="UP000078397"/>
    </source>
</evidence>
<reference evidence="1 2" key="1">
    <citation type="journal article" date="2016" name="PLoS Pathog.">
        <title>Biosynthesis of antibiotic leucinostatins in bio-control fungus Purpureocillium lilacinum and their inhibition on phytophthora revealed by genome mining.</title>
        <authorList>
            <person name="Wang G."/>
            <person name="Liu Z."/>
            <person name="Lin R."/>
            <person name="Li E."/>
            <person name="Mao Z."/>
            <person name="Ling J."/>
            <person name="Yang Y."/>
            <person name="Yin W.B."/>
            <person name="Xie B."/>
        </authorList>
    </citation>
    <scope>NUCLEOTIDE SEQUENCE [LARGE SCALE GENOMIC DNA]</scope>
    <source>
        <strain evidence="1">170</strain>
    </source>
</reference>
<organism evidence="1 2">
    <name type="scientific">Pochonia chlamydosporia 170</name>
    <dbReference type="NCBI Taxonomy" id="1380566"/>
    <lineage>
        <taxon>Eukaryota</taxon>
        <taxon>Fungi</taxon>
        <taxon>Dikarya</taxon>
        <taxon>Ascomycota</taxon>
        <taxon>Pezizomycotina</taxon>
        <taxon>Sordariomycetes</taxon>
        <taxon>Hypocreomycetidae</taxon>
        <taxon>Hypocreales</taxon>
        <taxon>Clavicipitaceae</taxon>
        <taxon>Pochonia</taxon>
    </lineage>
</organism>
<dbReference type="KEGG" id="pchm:VFPPC_09339"/>
<evidence type="ECO:0000313" key="1">
    <source>
        <dbReference type="EMBL" id="OAQ61511.1"/>
    </source>
</evidence>
<protein>
    <submittedName>
        <fullName evidence="1">Uncharacterized protein</fullName>
    </submittedName>
</protein>
<proteinExistence type="predicted"/>
<dbReference type="GeneID" id="28851888"/>
<dbReference type="STRING" id="1380566.A0A179F8B2"/>
<dbReference type="RefSeq" id="XP_018139215.1">
    <property type="nucleotide sequence ID" value="XM_018287894.1"/>
</dbReference>
<dbReference type="EMBL" id="LSBJ02000007">
    <property type="protein sequence ID" value="OAQ61511.1"/>
    <property type="molecule type" value="Genomic_DNA"/>
</dbReference>